<dbReference type="AlphaFoldDB" id="A0AAN8P1P4"/>
<protein>
    <recommendedName>
        <fullName evidence="1">PARG catalytic Macro domain-containing protein</fullName>
    </recommendedName>
</protein>
<dbReference type="GO" id="GO:0005737">
    <property type="term" value="C:cytoplasm"/>
    <property type="evidence" value="ECO:0007669"/>
    <property type="project" value="TreeGrafter"/>
</dbReference>
<dbReference type="PANTHER" id="PTHR12837">
    <property type="entry name" value="POLY ADP-RIBOSE GLYCOHYDROLASE"/>
    <property type="match status" value="1"/>
</dbReference>
<dbReference type="GO" id="GO:0005634">
    <property type="term" value="C:nucleus"/>
    <property type="evidence" value="ECO:0007669"/>
    <property type="project" value="TreeGrafter"/>
</dbReference>
<feature type="domain" description="PARG catalytic Macro" evidence="1">
    <location>
        <begin position="254"/>
        <end position="436"/>
    </location>
</feature>
<dbReference type="InterPro" id="IPR007724">
    <property type="entry name" value="Poly_GlycHdrlase"/>
</dbReference>
<dbReference type="InterPro" id="IPR046372">
    <property type="entry name" value="PARG_cat_C"/>
</dbReference>
<keyword evidence="3" id="KW-1185">Reference proteome</keyword>
<name>A0AAN8P1P4_9PEZI</name>
<organism evidence="2 3">
    <name type="scientific">Arthrobotrys conoides</name>
    <dbReference type="NCBI Taxonomy" id="74498"/>
    <lineage>
        <taxon>Eukaryota</taxon>
        <taxon>Fungi</taxon>
        <taxon>Dikarya</taxon>
        <taxon>Ascomycota</taxon>
        <taxon>Pezizomycotina</taxon>
        <taxon>Orbiliomycetes</taxon>
        <taxon>Orbiliales</taxon>
        <taxon>Orbiliaceae</taxon>
        <taxon>Arthrobotrys</taxon>
    </lineage>
</organism>
<accession>A0AAN8P1P4</accession>
<dbReference type="GO" id="GO:0006282">
    <property type="term" value="P:regulation of DNA repair"/>
    <property type="evidence" value="ECO:0007669"/>
    <property type="project" value="InterPro"/>
</dbReference>
<evidence type="ECO:0000313" key="2">
    <source>
        <dbReference type="EMBL" id="KAK6516412.1"/>
    </source>
</evidence>
<proteinExistence type="predicted"/>
<comment type="caution">
    <text evidence="2">The sequence shown here is derived from an EMBL/GenBank/DDBJ whole genome shotgun (WGS) entry which is preliminary data.</text>
</comment>
<gene>
    <name evidence="2" type="ORF">TWF506_006322</name>
</gene>
<dbReference type="GO" id="GO:0009225">
    <property type="term" value="P:nucleotide-sugar metabolic process"/>
    <property type="evidence" value="ECO:0007669"/>
    <property type="project" value="TreeGrafter"/>
</dbReference>
<dbReference type="EMBL" id="JAVHJM010000003">
    <property type="protein sequence ID" value="KAK6516412.1"/>
    <property type="molecule type" value="Genomic_DNA"/>
</dbReference>
<dbReference type="GO" id="GO:0004649">
    <property type="term" value="F:poly(ADP-ribose) glycohydrolase activity"/>
    <property type="evidence" value="ECO:0007669"/>
    <property type="project" value="InterPro"/>
</dbReference>
<dbReference type="GO" id="GO:0005975">
    <property type="term" value="P:carbohydrate metabolic process"/>
    <property type="evidence" value="ECO:0007669"/>
    <property type="project" value="InterPro"/>
</dbReference>
<evidence type="ECO:0000313" key="3">
    <source>
        <dbReference type="Proteomes" id="UP001307849"/>
    </source>
</evidence>
<dbReference type="Pfam" id="PF05028">
    <property type="entry name" value="PARG_cat_C"/>
    <property type="match status" value="1"/>
</dbReference>
<evidence type="ECO:0000259" key="1">
    <source>
        <dbReference type="Pfam" id="PF05028"/>
    </source>
</evidence>
<dbReference type="Proteomes" id="UP001307849">
    <property type="component" value="Unassembled WGS sequence"/>
</dbReference>
<dbReference type="PANTHER" id="PTHR12837:SF0">
    <property type="entry name" value="POLY(ADP-RIBOSE) GLYCOHYDROLASE"/>
    <property type="match status" value="1"/>
</dbReference>
<reference evidence="2 3" key="1">
    <citation type="submission" date="2019-10" db="EMBL/GenBank/DDBJ databases">
        <authorList>
            <person name="Palmer J.M."/>
        </authorList>
    </citation>
    <scope>NUCLEOTIDE SEQUENCE [LARGE SCALE GENOMIC DNA]</scope>
    <source>
        <strain evidence="2 3">TWF506</strain>
    </source>
</reference>
<dbReference type="GO" id="GO:1990966">
    <property type="term" value="P:ATP generation from poly-ADP-D-ribose"/>
    <property type="evidence" value="ECO:0007669"/>
    <property type="project" value="TreeGrafter"/>
</dbReference>
<sequence length="512" mass="57011">MMSVVDTDVELQLEPLLLPNNPEFTTEDPLGYSDTDEYPVQVYSILESLLFRKFKSTSQTIPPESLTSEFISVISDLSYTLHNRPDPNLNILKHCVTSKPDPISHIQSIIHSASKLPTLFPSGSLHPLNPGETRTYTKAHLLSILSHQFLLTLPCPKWNNWGGVNLTSWYSDTDGITEPKTTYTNIILDYFNQSTASPSTQSQEFTFHLYHNQSLPPFTQKTALIPLKLLELPIEEDFPTITPPPNKNLHTTYIISSHKLIGHGPSATQEERILGSIPELLPVSTFTPPLEENTALAVTASTDGGFIPTAVFTGHGRTARKDDGYNREEYENGDKEGRIRVNTFLFLNATELDTVEVPERKDGNGMLPDFLPGVLQKDFLKAYTGFFGVFDSQARKEGKKKNQRIVATPWGSGAFGGDVRVKLLILWVAASFAAARLEEGEQQAELVFLVKQFVVDAKEVWWKEMLKKIQDSGVGADDVWRVLMGMEGNSNANVNVLEGVVDALGLERPHVM</sequence>